<reference evidence="1 2" key="1">
    <citation type="submission" date="2016-03" db="EMBL/GenBank/DDBJ databases">
        <title>Niastella vici sp. nov., isolated from farmland soil.</title>
        <authorList>
            <person name="Chen L."/>
            <person name="Wang D."/>
            <person name="Yang S."/>
            <person name="Wang G."/>
        </authorList>
    </citation>
    <scope>NUCLEOTIDE SEQUENCE [LARGE SCALE GENOMIC DNA]</scope>
    <source>
        <strain evidence="1 2">DJ57</strain>
    </source>
</reference>
<dbReference type="AlphaFoldDB" id="A0A1V9FU10"/>
<dbReference type="Proteomes" id="UP000192796">
    <property type="component" value="Unassembled WGS sequence"/>
</dbReference>
<sequence>MRQKTLLLLLHFLSATLYGQNDLLSLFPRQIPKPFYLKKISLILPNDHTEMPVWKYGIGNCPADTLSLMSFFHKKQLTGDDTLFYFLGAGPSEQYLLPFETGTEILLNAGSFLQFASINEGKKKLIIRGELYVATGNDSVSIEVEGSIVKAGSGTKLNIFNYPDEPIIISCIEGLVEIKYQGSVGLLPQYTEAYINKSGLHLSTKKSHAKKACEWVYGKMEAPDLPSALKRILRWYDYPIFFNNRDVENGRVVEFPYRITPVDEMLSIYQRANPGLEFQIHKGKIIVTKIKSTYFEEQSIHFQSGTTSDDP</sequence>
<accession>A0A1V9FU10</accession>
<organism evidence="1 2">
    <name type="scientific">Niastella vici</name>
    <dbReference type="NCBI Taxonomy" id="1703345"/>
    <lineage>
        <taxon>Bacteria</taxon>
        <taxon>Pseudomonadati</taxon>
        <taxon>Bacteroidota</taxon>
        <taxon>Chitinophagia</taxon>
        <taxon>Chitinophagales</taxon>
        <taxon>Chitinophagaceae</taxon>
        <taxon>Niastella</taxon>
    </lineage>
</organism>
<protein>
    <recommendedName>
        <fullName evidence="3">FecR protein domain-containing protein</fullName>
    </recommendedName>
</protein>
<dbReference type="STRING" id="1703345.A3860_31500"/>
<evidence type="ECO:0000313" key="1">
    <source>
        <dbReference type="EMBL" id="OQP61787.1"/>
    </source>
</evidence>
<evidence type="ECO:0008006" key="3">
    <source>
        <dbReference type="Google" id="ProtNLM"/>
    </source>
</evidence>
<name>A0A1V9FU10_9BACT</name>
<proteinExistence type="predicted"/>
<gene>
    <name evidence="1" type="ORF">A3860_31500</name>
</gene>
<dbReference type="EMBL" id="LVYD01000056">
    <property type="protein sequence ID" value="OQP61787.1"/>
    <property type="molecule type" value="Genomic_DNA"/>
</dbReference>
<keyword evidence="2" id="KW-1185">Reference proteome</keyword>
<evidence type="ECO:0000313" key="2">
    <source>
        <dbReference type="Proteomes" id="UP000192796"/>
    </source>
</evidence>
<comment type="caution">
    <text evidence="1">The sequence shown here is derived from an EMBL/GenBank/DDBJ whole genome shotgun (WGS) entry which is preliminary data.</text>
</comment>
<dbReference type="Gene3D" id="2.60.120.1440">
    <property type="match status" value="1"/>
</dbReference>